<comment type="caution">
    <text evidence="1">The sequence shown here is derived from an EMBL/GenBank/DDBJ whole genome shotgun (WGS) entry which is preliminary data.</text>
</comment>
<gene>
    <name evidence="1" type="ORF">C2G38_2215584</name>
</gene>
<organism evidence="1 2">
    <name type="scientific">Gigaspora rosea</name>
    <dbReference type="NCBI Taxonomy" id="44941"/>
    <lineage>
        <taxon>Eukaryota</taxon>
        <taxon>Fungi</taxon>
        <taxon>Fungi incertae sedis</taxon>
        <taxon>Mucoromycota</taxon>
        <taxon>Glomeromycotina</taxon>
        <taxon>Glomeromycetes</taxon>
        <taxon>Diversisporales</taxon>
        <taxon>Gigasporaceae</taxon>
        <taxon>Gigaspora</taxon>
    </lineage>
</organism>
<keyword evidence="2" id="KW-1185">Reference proteome</keyword>
<accession>A0A397UD77</accession>
<proteinExistence type="predicted"/>
<dbReference type="Proteomes" id="UP000266673">
    <property type="component" value="Unassembled WGS sequence"/>
</dbReference>
<evidence type="ECO:0000313" key="2">
    <source>
        <dbReference type="Proteomes" id="UP000266673"/>
    </source>
</evidence>
<dbReference type="OrthoDB" id="2352366at2759"/>
<reference evidence="1 2" key="1">
    <citation type="submission" date="2018-06" db="EMBL/GenBank/DDBJ databases">
        <title>Comparative genomics reveals the genomic features of Rhizophagus irregularis, R. cerebriforme, R. diaphanum and Gigaspora rosea, and their symbiotic lifestyle signature.</title>
        <authorList>
            <person name="Morin E."/>
            <person name="San Clemente H."/>
            <person name="Chen E.C.H."/>
            <person name="De La Providencia I."/>
            <person name="Hainaut M."/>
            <person name="Kuo A."/>
            <person name="Kohler A."/>
            <person name="Murat C."/>
            <person name="Tang N."/>
            <person name="Roy S."/>
            <person name="Loubradou J."/>
            <person name="Henrissat B."/>
            <person name="Grigoriev I.V."/>
            <person name="Corradi N."/>
            <person name="Roux C."/>
            <person name="Martin F.M."/>
        </authorList>
    </citation>
    <scope>NUCLEOTIDE SEQUENCE [LARGE SCALE GENOMIC DNA]</scope>
    <source>
        <strain evidence="1 2">DAOM 194757</strain>
    </source>
</reference>
<name>A0A397UD77_9GLOM</name>
<sequence>MNIRKSEFIIEKQNLLVLVYVDLKFEFSYKIKNDNDNAFIHFIKNLSLNVSNFDMQRGKDNIQYSLDITSENLLNSEYNFATNLWTNMRYYNIDILFFLIKNHEHVPHMKELLGNVIIIIDDLSFRYQSDNIQEFTTILRKFNPQTFIHVCEKHIIATIYNKTSLKSYCNVKNIQVKKKFIKKYQTKLTQDEIDILISRYLKAGKYIRKLKNGGGTRNISVKKYMTQSTTEVSVKSCSISKFNTLNTLFRNYRQEYKDKNFMDDIIDKFVNKLKILINDEDDKIPSDEKKNCWNNQ</sequence>
<dbReference type="EMBL" id="QKWP01001723">
    <property type="protein sequence ID" value="RIB07037.1"/>
    <property type="molecule type" value="Genomic_DNA"/>
</dbReference>
<dbReference type="AlphaFoldDB" id="A0A397UD77"/>
<protein>
    <submittedName>
        <fullName evidence="1">Uncharacterized protein</fullName>
    </submittedName>
</protein>
<evidence type="ECO:0000313" key="1">
    <source>
        <dbReference type="EMBL" id="RIB07037.1"/>
    </source>
</evidence>